<evidence type="ECO:0000256" key="2">
    <source>
        <dbReference type="PROSITE-ProRule" id="PRU00335"/>
    </source>
</evidence>
<feature type="domain" description="HTH tetR-type" evidence="3">
    <location>
        <begin position="1"/>
        <end position="42"/>
    </location>
</feature>
<dbReference type="SUPFAM" id="SSF46689">
    <property type="entry name" value="Homeodomain-like"/>
    <property type="match status" value="1"/>
</dbReference>
<protein>
    <submittedName>
        <fullName evidence="4">TetR family transcriptional regulator C-terminal domain-containing protein</fullName>
    </submittedName>
</protein>
<dbReference type="AlphaFoldDB" id="A0A9D1E7S7"/>
<dbReference type="PANTHER" id="PTHR43479">
    <property type="entry name" value="ACREF/ENVCD OPERON REPRESSOR-RELATED"/>
    <property type="match status" value="1"/>
</dbReference>
<dbReference type="Pfam" id="PF14278">
    <property type="entry name" value="TetR_C_8"/>
    <property type="match status" value="1"/>
</dbReference>
<evidence type="ECO:0000313" key="4">
    <source>
        <dbReference type="EMBL" id="HIR69885.1"/>
    </source>
</evidence>
<dbReference type="PANTHER" id="PTHR43479:SF23">
    <property type="entry name" value="HTH TETR-TYPE DOMAIN-CONTAINING PROTEIN"/>
    <property type="match status" value="1"/>
</dbReference>
<proteinExistence type="predicted"/>
<keyword evidence="1 2" id="KW-0238">DNA-binding</keyword>
<feature type="DNA-binding region" description="H-T-H motif" evidence="2">
    <location>
        <begin position="5"/>
        <end position="24"/>
    </location>
</feature>
<dbReference type="PROSITE" id="PS50977">
    <property type="entry name" value="HTH_TETR_2"/>
    <property type="match status" value="1"/>
</dbReference>
<organism evidence="4 5">
    <name type="scientific">Candidatus Pullilachnospira gallistercoris</name>
    <dbReference type="NCBI Taxonomy" id="2840911"/>
    <lineage>
        <taxon>Bacteria</taxon>
        <taxon>Bacillati</taxon>
        <taxon>Bacillota</taxon>
        <taxon>Clostridia</taxon>
        <taxon>Lachnospirales</taxon>
        <taxon>Lachnospiraceae</taxon>
        <taxon>Lachnospiraceae incertae sedis</taxon>
        <taxon>Candidatus Pullilachnospira</taxon>
    </lineage>
</organism>
<comment type="caution">
    <text evidence="4">The sequence shown here is derived from an EMBL/GenBank/DDBJ whole genome shotgun (WGS) entry which is preliminary data.</text>
</comment>
<accession>A0A9D1E7S7</accession>
<dbReference type="InterPro" id="IPR039532">
    <property type="entry name" value="TetR_C_Firmicutes"/>
</dbReference>
<dbReference type="GO" id="GO:0003677">
    <property type="term" value="F:DNA binding"/>
    <property type="evidence" value="ECO:0007669"/>
    <property type="project" value="UniProtKB-UniRule"/>
</dbReference>
<evidence type="ECO:0000256" key="1">
    <source>
        <dbReference type="ARBA" id="ARBA00023125"/>
    </source>
</evidence>
<reference evidence="4" key="2">
    <citation type="journal article" date="2021" name="PeerJ">
        <title>Extensive microbial diversity within the chicken gut microbiome revealed by metagenomics and culture.</title>
        <authorList>
            <person name="Gilroy R."/>
            <person name="Ravi A."/>
            <person name="Getino M."/>
            <person name="Pursley I."/>
            <person name="Horton D.L."/>
            <person name="Alikhan N.F."/>
            <person name="Baker D."/>
            <person name="Gharbi K."/>
            <person name="Hall N."/>
            <person name="Watson M."/>
            <person name="Adriaenssens E.M."/>
            <person name="Foster-Nyarko E."/>
            <person name="Jarju S."/>
            <person name="Secka A."/>
            <person name="Antonio M."/>
            <person name="Oren A."/>
            <person name="Chaudhuri R.R."/>
            <person name="La Ragione R."/>
            <person name="Hildebrand F."/>
            <person name="Pallen M.J."/>
        </authorList>
    </citation>
    <scope>NUCLEOTIDE SEQUENCE</scope>
    <source>
        <strain evidence="4">ChiSjej5B23-6657</strain>
    </source>
</reference>
<evidence type="ECO:0000313" key="5">
    <source>
        <dbReference type="Proteomes" id="UP000823912"/>
    </source>
</evidence>
<gene>
    <name evidence="4" type="ORF">IAA55_01230</name>
</gene>
<sequence length="166" mass="19548">LNQITVGEVCKHALVNRSTFYSHFQDIYDVIAQIETDLEKELLQTYEETDLSVRSVSIVREYLLIFLKFAAKYRRFYQLLMKDTENPVAKNLISMLKDQVVTPLMRGLSVPDRTASYYFSYVFAGFLSVIRQWLDEKCPETPEELADILFTVMPLYSEEVFRENFR</sequence>
<dbReference type="InterPro" id="IPR050624">
    <property type="entry name" value="HTH-type_Tx_Regulator"/>
</dbReference>
<dbReference type="Gene3D" id="1.10.357.10">
    <property type="entry name" value="Tetracycline Repressor, domain 2"/>
    <property type="match status" value="1"/>
</dbReference>
<evidence type="ECO:0000259" key="3">
    <source>
        <dbReference type="PROSITE" id="PS50977"/>
    </source>
</evidence>
<dbReference type="EMBL" id="DVHM01000024">
    <property type="protein sequence ID" value="HIR69885.1"/>
    <property type="molecule type" value="Genomic_DNA"/>
</dbReference>
<dbReference type="InterPro" id="IPR009057">
    <property type="entry name" value="Homeodomain-like_sf"/>
</dbReference>
<dbReference type="InterPro" id="IPR001647">
    <property type="entry name" value="HTH_TetR"/>
</dbReference>
<reference evidence="4" key="1">
    <citation type="submission" date="2020-10" db="EMBL/GenBank/DDBJ databases">
        <authorList>
            <person name="Gilroy R."/>
        </authorList>
    </citation>
    <scope>NUCLEOTIDE SEQUENCE</scope>
    <source>
        <strain evidence="4">ChiSjej5B23-6657</strain>
    </source>
</reference>
<dbReference type="Proteomes" id="UP000823912">
    <property type="component" value="Unassembled WGS sequence"/>
</dbReference>
<feature type="non-terminal residue" evidence="4">
    <location>
        <position position="1"/>
    </location>
</feature>
<name>A0A9D1E7S7_9FIRM</name>